<comment type="caution">
    <text evidence="8">The sequence shown here is derived from an EMBL/GenBank/DDBJ whole genome shotgun (WGS) entry which is preliminary data.</text>
</comment>
<dbReference type="Proteomes" id="UP000179627">
    <property type="component" value="Unassembled WGS sequence"/>
</dbReference>
<dbReference type="InterPro" id="IPR036250">
    <property type="entry name" value="AcylCo_DH-like_C"/>
</dbReference>
<dbReference type="Gene3D" id="2.40.110.10">
    <property type="entry name" value="Butyryl-CoA Dehydrogenase, subunit A, domain 2"/>
    <property type="match status" value="1"/>
</dbReference>
<dbReference type="RefSeq" id="WP_071083308.1">
    <property type="nucleotide sequence ID" value="NZ_MBLM01000061.1"/>
</dbReference>
<dbReference type="Pfam" id="PF02771">
    <property type="entry name" value="Acyl-CoA_dh_N"/>
    <property type="match status" value="1"/>
</dbReference>
<dbReference type="InterPro" id="IPR009100">
    <property type="entry name" value="AcylCoA_DH/oxidase_NM_dom_sf"/>
</dbReference>
<keyword evidence="3" id="KW-0285">Flavoprotein</keyword>
<sequence>MDPDLSPDQRLLKETTERFIESRLPLPALRELIDAGGEVDASYRREAAELGWFAFLAPESLGGGSVSGDGLLDAAVLAELRGRYLQPGAFIDTNVAVAALSRDGSEEQVTKILPSLIEGEASVAWAVADPAGDWSGATGVGCRAVDGGYRLTGSKGLVVEAQTAQWLLVTVTAPEGPTQFLLPVATPGVRVEVLSGFDLSRRLCEIHFDDVEVDGSAVLGTPGAAGDTVEAQLRIAAVLSAAETAGAMQYLFDLALQYCKDRIAFGRPIGSFQAVKHQLADSSLAVEMSHAVVTSAARAVQEDSHGAAHATSLAKAFVGDAAVEVAHSCWQHFGGIAYTWEHDFHFYLRRLTTDASLYGSPTWHRERVCQLAGV</sequence>
<gene>
    <name evidence="8" type="ORF">CC117_33350</name>
</gene>
<evidence type="ECO:0000256" key="1">
    <source>
        <dbReference type="ARBA" id="ARBA00001974"/>
    </source>
</evidence>
<dbReference type="EMBL" id="MBLM01000061">
    <property type="protein sequence ID" value="OHV40888.1"/>
    <property type="molecule type" value="Genomic_DNA"/>
</dbReference>
<evidence type="ECO:0000256" key="3">
    <source>
        <dbReference type="ARBA" id="ARBA00022630"/>
    </source>
</evidence>
<evidence type="ECO:0000259" key="6">
    <source>
        <dbReference type="Pfam" id="PF00441"/>
    </source>
</evidence>
<evidence type="ECO:0000256" key="2">
    <source>
        <dbReference type="ARBA" id="ARBA00009347"/>
    </source>
</evidence>
<dbReference type="AlphaFoldDB" id="A0A1S1R1Q5"/>
<organism evidence="8 9">
    <name type="scientific">Parafrankia colletiae</name>
    <dbReference type="NCBI Taxonomy" id="573497"/>
    <lineage>
        <taxon>Bacteria</taxon>
        <taxon>Bacillati</taxon>
        <taxon>Actinomycetota</taxon>
        <taxon>Actinomycetes</taxon>
        <taxon>Frankiales</taxon>
        <taxon>Frankiaceae</taxon>
        <taxon>Parafrankia</taxon>
    </lineage>
</organism>
<reference evidence="9" key="1">
    <citation type="submission" date="2016-07" db="EMBL/GenBank/DDBJ databases">
        <title>Sequence Frankia sp. strain CcI1.17.</title>
        <authorList>
            <person name="Ghodhbane-Gtari F."/>
            <person name="Swanson E."/>
            <person name="Gueddou A."/>
            <person name="Morris K."/>
            <person name="Hezbri K."/>
            <person name="Ktari A."/>
            <person name="Nouioui I."/>
            <person name="Abebe-Akele F."/>
            <person name="Simpson S."/>
            <person name="Thomas K."/>
            <person name="Gtari M."/>
            <person name="Tisa L.S."/>
            <person name="Hurst S."/>
        </authorList>
    </citation>
    <scope>NUCLEOTIDE SEQUENCE [LARGE SCALE GENOMIC DNA]</scope>
    <source>
        <strain evidence="9">Cc1.17</strain>
    </source>
</reference>
<keyword evidence="9" id="KW-1185">Reference proteome</keyword>
<dbReference type="PANTHER" id="PTHR43884:SF20">
    <property type="entry name" value="ACYL-COA DEHYDROGENASE FADE28"/>
    <property type="match status" value="1"/>
</dbReference>
<proteinExistence type="inferred from homology"/>
<evidence type="ECO:0000313" key="9">
    <source>
        <dbReference type="Proteomes" id="UP000179627"/>
    </source>
</evidence>
<name>A0A1S1R1Q5_9ACTN</name>
<accession>A0A1S1R1Q5</accession>
<dbReference type="GO" id="GO:0003995">
    <property type="term" value="F:acyl-CoA dehydrogenase activity"/>
    <property type="evidence" value="ECO:0007669"/>
    <property type="project" value="TreeGrafter"/>
</dbReference>
<dbReference type="InterPro" id="IPR046373">
    <property type="entry name" value="Acyl-CoA_Oxase/DH_mid-dom_sf"/>
</dbReference>
<evidence type="ECO:0000256" key="4">
    <source>
        <dbReference type="ARBA" id="ARBA00022827"/>
    </source>
</evidence>
<evidence type="ECO:0000256" key="5">
    <source>
        <dbReference type="ARBA" id="ARBA00023002"/>
    </source>
</evidence>
<dbReference type="InterPro" id="IPR013786">
    <property type="entry name" value="AcylCoA_DH/ox_N"/>
</dbReference>
<dbReference type="OrthoDB" id="8677713at2"/>
<comment type="similarity">
    <text evidence="2">Belongs to the acyl-CoA dehydrogenase family.</text>
</comment>
<evidence type="ECO:0000313" key="8">
    <source>
        <dbReference type="EMBL" id="OHV40888.1"/>
    </source>
</evidence>
<dbReference type="GO" id="GO:0050660">
    <property type="term" value="F:flavin adenine dinucleotide binding"/>
    <property type="evidence" value="ECO:0007669"/>
    <property type="project" value="InterPro"/>
</dbReference>
<dbReference type="InterPro" id="IPR037069">
    <property type="entry name" value="AcylCoA_DH/ox_N_sf"/>
</dbReference>
<dbReference type="InterPro" id="IPR009075">
    <property type="entry name" value="AcylCo_DH/oxidase_C"/>
</dbReference>
<dbReference type="SUPFAM" id="SSF47203">
    <property type="entry name" value="Acyl-CoA dehydrogenase C-terminal domain-like"/>
    <property type="match status" value="1"/>
</dbReference>
<dbReference type="CDD" id="cd00567">
    <property type="entry name" value="ACAD"/>
    <property type="match status" value="1"/>
</dbReference>
<comment type="cofactor">
    <cofactor evidence="1">
        <name>FAD</name>
        <dbReference type="ChEBI" id="CHEBI:57692"/>
    </cofactor>
</comment>
<dbReference type="Gene3D" id="1.20.140.10">
    <property type="entry name" value="Butyryl-CoA Dehydrogenase, subunit A, domain 3"/>
    <property type="match status" value="1"/>
</dbReference>
<protein>
    <submittedName>
        <fullName evidence="8">Acyl-CoA dehydrogenase</fullName>
    </submittedName>
</protein>
<feature type="domain" description="Acyl-CoA dehydrogenase/oxidase N-terminal" evidence="7">
    <location>
        <begin position="6"/>
        <end position="120"/>
    </location>
</feature>
<feature type="domain" description="Acyl-CoA dehydrogenase/oxidase C-terminal" evidence="6">
    <location>
        <begin position="230"/>
        <end position="366"/>
    </location>
</feature>
<dbReference type="Pfam" id="PF00441">
    <property type="entry name" value="Acyl-CoA_dh_1"/>
    <property type="match status" value="1"/>
</dbReference>
<dbReference type="SUPFAM" id="SSF56645">
    <property type="entry name" value="Acyl-CoA dehydrogenase NM domain-like"/>
    <property type="match status" value="1"/>
</dbReference>
<dbReference type="PANTHER" id="PTHR43884">
    <property type="entry name" value="ACYL-COA DEHYDROGENASE"/>
    <property type="match status" value="1"/>
</dbReference>
<keyword evidence="5" id="KW-0560">Oxidoreductase</keyword>
<keyword evidence="4" id="KW-0274">FAD</keyword>
<dbReference type="Gene3D" id="1.10.540.10">
    <property type="entry name" value="Acyl-CoA dehydrogenase/oxidase, N-terminal domain"/>
    <property type="match status" value="1"/>
</dbReference>
<evidence type="ECO:0000259" key="7">
    <source>
        <dbReference type="Pfam" id="PF02771"/>
    </source>
</evidence>